<sequence length="659" mass="71687">MTSRPKFHRRILWQYLISLLPSLSWLPNYNLTWFYGDVVAGITLGVLIVPQSIAYARLAEVPVEHGLYSAFIGNIFYPFFGTSREIAIGPLAVPGLLISKAIGDVIQNSNELKPENIAASLALLVGLSSLLLGLMQAGTVLDLIPTSIIQGFTGGLALSIIISQVPILLGISGVLATKPTWEVLVALFSNFSSLNIYDAIIGSSSFLFLLGLGFVVTRFTHPSIFFLSLASNALVIAISTLITFPLELPINIIKDIPTGFGNIGAPPVSVTLWQTLLPHAPGLFLAQVLEHLSIAKNFSSKAGYSISASQELVALGACNITGSFFTCFTSAGSLSRGAVLARSGVQTPLAGILIGLIALAGFSFLTPCFYYIPNAALAAVILRAAISLLPGYTHLKFLWCEHKIDFCQCLCAMIGTFFLGVVWGITLSLILTGLFLFLKLARPKVLLLEKLVCKDFRAVDLEPGYVAFSTQESLFFLNADFVCQKIISKVIKRTSPNRECHRNTIWTEDIQKRGLRIRKLNCIPESSLTHIKAVIIDLSSAGWIDTTGLTSLKNLQLQLSLYHGATLINTAEKEELISIESPFSLHIIASHPSVYNALIQGRVGIPFKDPSLDAGTLSSQKLATVENESVYSNPFKHNCFIYFNVDEVVFAIRHDIHNV</sequence>
<organism evidence="1 2">
    <name type="scientific">Entomophthora muscae</name>
    <dbReference type="NCBI Taxonomy" id="34485"/>
    <lineage>
        <taxon>Eukaryota</taxon>
        <taxon>Fungi</taxon>
        <taxon>Fungi incertae sedis</taxon>
        <taxon>Zoopagomycota</taxon>
        <taxon>Entomophthoromycotina</taxon>
        <taxon>Entomophthoromycetes</taxon>
        <taxon>Entomophthorales</taxon>
        <taxon>Entomophthoraceae</taxon>
        <taxon>Entomophthora</taxon>
    </lineage>
</organism>
<dbReference type="Proteomes" id="UP001165960">
    <property type="component" value="Unassembled WGS sequence"/>
</dbReference>
<accession>A0ACC2TBM7</accession>
<dbReference type="EMBL" id="QTSX02003071">
    <property type="protein sequence ID" value="KAJ9071992.1"/>
    <property type="molecule type" value="Genomic_DNA"/>
</dbReference>
<reference evidence="1" key="1">
    <citation type="submission" date="2022-04" db="EMBL/GenBank/DDBJ databases">
        <title>Genome of the entomopathogenic fungus Entomophthora muscae.</title>
        <authorList>
            <person name="Elya C."/>
            <person name="Lovett B.R."/>
            <person name="Lee E."/>
            <person name="Macias A.M."/>
            <person name="Hajek A.E."/>
            <person name="De Bivort B.L."/>
            <person name="Kasson M.T."/>
            <person name="De Fine Licht H.H."/>
            <person name="Stajich J.E."/>
        </authorList>
    </citation>
    <scope>NUCLEOTIDE SEQUENCE</scope>
    <source>
        <strain evidence="1">Berkeley</strain>
    </source>
</reference>
<name>A0ACC2TBM7_9FUNG</name>
<keyword evidence="2" id="KW-1185">Reference proteome</keyword>
<evidence type="ECO:0000313" key="1">
    <source>
        <dbReference type="EMBL" id="KAJ9071992.1"/>
    </source>
</evidence>
<proteinExistence type="predicted"/>
<comment type="caution">
    <text evidence="1">The sequence shown here is derived from an EMBL/GenBank/DDBJ whole genome shotgun (WGS) entry which is preliminary data.</text>
</comment>
<protein>
    <submittedName>
        <fullName evidence="1">Uncharacterized protein</fullName>
    </submittedName>
</protein>
<evidence type="ECO:0000313" key="2">
    <source>
        <dbReference type="Proteomes" id="UP001165960"/>
    </source>
</evidence>
<gene>
    <name evidence="1" type="ORF">DSO57_1031744</name>
</gene>